<dbReference type="InterPro" id="IPR020806">
    <property type="entry name" value="PKS_PP-bd"/>
</dbReference>
<dbReference type="PANTHER" id="PTHR43775:SF37">
    <property type="entry name" value="SI:DKEY-61P9.11"/>
    <property type="match status" value="1"/>
</dbReference>
<dbReference type="SMART" id="SM01294">
    <property type="entry name" value="PKS_PP_betabranch"/>
    <property type="match status" value="2"/>
</dbReference>
<dbReference type="Gene3D" id="3.40.47.10">
    <property type="match status" value="1"/>
</dbReference>
<dbReference type="Pfam" id="PF00550">
    <property type="entry name" value="PP-binding"/>
    <property type="match status" value="2"/>
</dbReference>
<dbReference type="PROSITE" id="PS00012">
    <property type="entry name" value="PHOSPHOPANTETHEINE"/>
    <property type="match status" value="2"/>
</dbReference>
<dbReference type="SMART" id="SM00823">
    <property type="entry name" value="PKS_PP"/>
    <property type="match status" value="2"/>
</dbReference>
<dbReference type="InterPro" id="IPR050091">
    <property type="entry name" value="PKS_NRPS_Biosynth_Enz"/>
</dbReference>
<feature type="region of interest" description="Disordered" evidence="4">
    <location>
        <begin position="865"/>
        <end position="884"/>
    </location>
</feature>
<dbReference type="EMBL" id="JAMTCO010000008">
    <property type="protein sequence ID" value="MCP2270792.1"/>
    <property type="molecule type" value="Genomic_DNA"/>
</dbReference>
<dbReference type="Pfam" id="PF02801">
    <property type="entry name" value="Ketoacyl-synt_C"/>
    <property type="match status" value="1"/>
</dbReference>
<keyword evidence="1" id="KW-0596">Phosphopantetheine</keyword>
<sequence length="1629" mass="169992">MEPVPLHAWLREAVAELLDRPAAEVDPAARFAELGLDSLRATQLAAALSRELGAAVPVSALWAYPSVDALAAFVRDGAAVTSAAVTSACATARPGADEPIAVIGMACRFPGADDPDGFWDLLRGGVDAVRPVPAHRWPTDPATMATDQAALLAQPLDEFDPLFFEISPREAQEMDPQQRLFLEVAWEALENAGVADARLAGSRTGVFAGAIWRDYADLAGLAPEHTAAHSATGRAVNMIANRVSYALGLRGPSVVVDTACSASLFAIHTACQSLRLGESAMAVAGGVNLLLSPATTVALTRFGGLSPDGRCKSFDARADGYGRGEGCGVVVLKPLSRALADGDEVWCVIAGSAANNDGASNGLTAPNPLAQQEVLRDAYANAGVAPADVHYLETHGTGTQLGDPIEAAALGAVLGAGRERPLVIGSVKSNIGHLEGAAGVAGLIKAALCLRHREIPGNLHFERPNPHIAFDDLGLRVPVAVEPWPDERPAVAGVSSFGWGGTNVHVVLRGWYDPAPAPRPVAAPVEAPRVAFVCSPHGQQWAGMGRDLFRAEPEFRAALADCDAALAPHLGWSVRRRMFAADDGAGDAVDIAQPMAFAIQYGIARWLDSCGIRPDAVVGACFAEITAAVLAGVLDLADGARLVHLYSRAQARVAGTGGGMAAVELPAVDLARFTGPDVVVAAEYGPRSSALSGSAGALGAVLDVLKAEGVRCAMVRIDVAVHSPELDRALAEFRAAGAGVQPRPGRIPMISTVTGEPVDWRAVDGDYFAENLRSPIRLHRAVEGLAAGHGVFVEISANPILSSALRQIVPTAVATMSRDGAADPLGELAALGLGTPAAERDELFTLSARCLPALRERASRVATTMTSAATTSAATPRATTAQTTTTRDTLADFAAATARRADGEHRLAVVGRSTAEVATALAAFGADGDAAGVRVGASATRPKIAFVFPGQGSQWPGMGRELLRHEPACHAALRRVDAAIAEYAGWSVLDELTGPGSAMDRIDVVQPTLFAVQVALAELWRSWGVTPDAVVGHSMGEVAAAHVAGAISLADAVRIICGRSALLRGVSGRGAMLACELTMAQAASVLSGYEHAVSVAVNNSPNATVLSGDPEALREIAAGLARDGVFHRWVKVDVASHSPQMDPLRADLLELARPVTPRRGRVPVYSTVTGRVTDGADLNAGYWVDNLREPVLFGDQVRAMLDAGTTAFVEISPHPILLPAVEQVIADADAVAAVFPSLRRAEPERATMLDSLGGLTVLGVPSAMRTPGRLGTRLPAYPWQRERFWLDHIGSPGAPRGVGAGGHPVLGERLDSPIDPGASYWQRAHGDARDGAGVMEVVLAAVAETFPTGVVELSDLTARPVGPGLLQTVVLRTGEHATVRVFARDGADTTEVASAAVEVIEVTAGAGTGRADIATAFASALRGVAAQAGEGFDCEHIERVLVHRRDVAPGRPGALVRGADLTLADVEGAPLVRAIGITLARAETRAATDPAALSARDQLCLLDLDDRPTAAELMVRECVAEVAKLPAARIDPDGPLKALGIDSIMSLELRNRLEKRFGTRLSATVVWNYPTTRELAPMLLDRIGVPVRSAAEPMELVTEPEPAFGGLDLTAEELLDREIAELYQRLETI</sequence>
<accession>A0ABT1IDT1</accession>
<evidence type="ECO:0000259" key="6">
    <source>
        <dbReference type="PROSITE" id="PS52004"/>
    </source>
</evidence>
<dbReference type="SUPFAM" id="SSF47336">
    <property type="entry name" value="ACP-like"/>
    <property type="match status" value="2"/>
</dbReference>
<dbReference type="InterPro" id="IPR016035">
    <property type="entry name" value="Acyl_Trfase/lysoPLipase"/>
</dbReference>
<keyword evidence="8" id="KW-1185">Reference proteome</keyword>
<dbReference type="InterPro" id="IPR016039">
    <property type="entry name" value="Thiolase-like"/>
</dbReference>
<evidence type="ECO:0000256" key="4">
    <source>
        <dbReference type="SAM" id="MobiDB-lite"/>
    </source>
</evidence>
<evidence type="ECO:0000313" key="8">
    <source>
        <dbReference type="Proteomes" id="UP001205185"/>
    </source>
</evidence>
<dbReference type="InterPro" id="IPR001227">
    <property type="entry name" value="Ac_transferase_dom_sf"/>
</dbReference>
<dbReference type="SMART" id="SM00825">
    <property type="entry name" value="PKS_KS"/>
    <property type="match status" value="1"/>
</dbReference>
<dbReference type="Proteomes" id="UP001205185">
    <property type="component" value="Unassembled WGS sequence"/>
</dbReference>
<protein>
    <submittedName>
        <fullName evidence="7">Phthiocerol/phenolphthiocerol synthesis type-I polyketide synthase A</fullName>
    </submittedName>
</protein>
<feature type="domain" description="Carrier" evidence="5">
    <location>
        <begin position="1"/>
        <end position="78"/>
    </location>
</feature>
<dbReference type="InterPro" id="IPR020841">
    <property type="entry name" value="PKS_Beta-ketoAc_synthase_dom"/>
</dbReference>
<proteinExistence type="predicted"/>
<dbReference type="Gene3D" id="3.40.366.10">
    <property type="entry name" value="Malonyl-Coenzyme A Acyl Carrier Protein, domain 2"/>
    <property type="match status" value="2"/>
</dbReference>
<comment type="caution">
    <text evidence="7">The sequence shown here is derived from an EMBL/GenBank/DDBJ whole genome shotgun (WGS) entry which is preliminary data.</text>
</comment>
<dbReference type="SMART" id="SM00827">
    <property type="entry name" value="PKS_AT"/>
    <property type="match status" value="2"/>
</dbReference>
<feature type="domain" description="Ketosynthase family 3 (KS3)" evidence="6">
    <location>
        <begin position="97"/>
        <end position="510"/>
    </location>
</feature>
<dbReference type="InterPro" id="IPR018201">
    <property type="entry name" value="Ketoacyl_synth_AS"/>
</dbReference>
<evidence type="ECO:0000256" key="1">
    <source>
        <dbReference type="ARBA" id="ARBA00022450"/>
    </source>
</evidence>
<keyword evidence="2" id="KW-0597">Phosphoprotein</keyword>
<dbReference type="PANTHER" id="PTHR43775">
    <property type="entry name" value="FATTY ACID SYNTHASE"/>
    <property type="match status" value="1"/>
</dbReference>
<evidence type="ECO:0000256" key="3">
    <source>
        <dbReference type="ARBA" id="ARBA00022679"/>
    </source>
</evidence>
<gene>
    <name evidence="7" type="ORF">LV75_003304</name>
</gene>
<dbReference type="InterPro" id="IPR006162">
    <property type="entry name" value="Ppantetheine_attach_site"/>
</dbReference>
<dbReference type="InterPro" id="IPR014031">
    <property type="entry name" value="Ketoacyl_synth_C"/>
</dbReference>
<dbReference type="RefSeq" id="WP_344800966.1">
    <property type="nucleotide sequence ID" value="NZ_BAAAVB010000013.1"/>
</dbReference>
<dbReference type="Gene3D" id="1.10.1200.10">
    <property type="entry name" value="ACP-like"/>
    <property type="match status" value="2"/>
</dbReference>
<dbReference type="PROSITE" id="PS00606">
    <property type="entry name" value="KS3_1"/>
    <property type="match status" value="1"/>
</dbReference>
<evidence type="ECO:0000259" key="5">
    <source>
        <dbReference type="PROSITE" id="PS50075"/>
    </source>
</evidence>
<feature type="domain" description="Carrier" evidence="5">
    <location>
        <begin position="1509"/>
        <end position="1583"/>
    </location>
</feature>
<organism evidence="7 8">
    <name type="scientific">Actinokineospora diospyrosa</name>
    <dbReference type="NCBI Taxonomy" id="103728"/>
    <lineage>
        <taxon>Bacteria</taxon>
        <taxon>Bacillati</taxon>
        <taxon>Actinomycetota</taxon>
        <taxon>Actinomycetes</taxon>
        <taxon>Pseudonocardiales</taxon>
        <taxon>Pseudonocardiaceae</taxon>
        <taxon>Actinokineospora</taxon>
    </lineage>
</organism>
<dbReference type="InterPro" id="IPR009081">
    <property type="entry name" value="PP-bd_ACP"/>
</dbReference>
<dbReference type="SUPFAM" id="SSF53901">
    <property type="entry name" value="Thiolase-like"/>
    <property type="match status" value="1"/>
</dbReference>
<dbReference type="SUPFAM" id="SSF52151">
    <property type="entry name" value="FabD/lysophospholipase-like"/>
    <property type="match status" value="2"/>
</dbReference>
<dbReference type="PROSITE" id="PS52004">
    <property type="entry name" value="KS3_2"/>
    <property type="match status" value="1"/>
</dbReference>
<dbReference type="Pfam" id="PF00698">
    <property type="entry name" value="Acyl_transf_1"/>
    <property type="match status" value="2"/>
</dbReference>
<dbReference type="Pfam" id="PF00109">
    <property type="entry name" value="ketoacyl-synt"/>
    <property type="match status" value="1"/>
</dbReference>
<dbReference type="Gene3D" id="3.30.70.3290">
    <property type="match status" value="1"/>
</dbReference>
<keyword evidence="3" id="KW-0808">Transferase</keyword>
<dbReference type="SUPFAM" id="SSF55048">
    <property type="entry name" value="Probable ACP-binding domain of malonyl-CoA ACP transacylase"/>
    <property type="match status" value="2"/>
</dbReference>
<name>A0ABT1IDT1_9PSEU</name>
<dbReference type="InterPro" id="IPR036736">
    <property type="entry name" value="ACP-like_sf"/>
</dbReference>
<dbReference type="PROSITE" id="PS50075">
    <property type="entry name" value="CARRIER"/>
    <property type="match status" value="2"/>
</dbReference>
<evidence type="ECO:0000256" key="2">
    <source>
        <dbReference type="ARBA" id="ARBA00022553"/>
    </source>
</evidence>
<reference evidence="7 8" key="1">
    <citation type="submission" date="2022-06" db="EMBL/GenBank/DDBJ databases">
        <title>Genomic Encyclopedia of Archaeal and Bacterial Type Strains, Phase II (KMG-II): from individual species to whole genera.</title>
        <authorList>
            <person name="Goeker M."/>
        </authorList>
    </citation>
    <scope>NUCLEOTIDE SEQUENCE [LARGE SCALE GENOMIC DNA]</scope>
    <source>
        <strain evidence="7 8">DSM 44255</strain>
    </source>
</reference>
<dbReference type="InterPro" id="IPR014030">
    <property type="entry name" value="Ketoacyl_synth_N"/>
</dbReference>
<dbReference type="CDD" id="cd00833">
    <property type="entry name" value="PKS"/>
    <property type="match status" value="1"/>
</dbReference>
<dbReference type="InterPro" id="IPR014043">
    <property type="entry name" value="Acyl_transferase_dom"/>
</dbReference>
<evidence type="ECO:0000313" key="7">
    <source>
        <dbReference type="EMBL" id="MCP2270792.1"/>
    </source>
</evidence>
<dbReference type="InterPro" id="IPR016036">
    <property type="entry name" value="Malonyl_transacylase_ACP-bd"/>
</dbReference>